<name>A0ABS6V477_9SPHN</name>
<dbReference type="InterPro" id="IPR002692">
    <property type="entry name" value="S45"/>
</dbReference>
<organism evidence="2 3">
    <name type="scientific">Sphingomicrobium clamense</name>
    <dbReference type="NCBI Taxonomy" id="2851013"/>
    <lineage>
        <taxon>Bacteria</taxon>
        <taxon>Pseudomonadati</taxon>
        <taxon>Pseudomonadota</taxon>
        <taxon>Alphaproteobacteria</taxon>
        <taxon>Sphingomonadales</taxon>
        <taxon>Sphingomonadaceae</taxon>
        <taxon>Sphingomicrobium</taxon>
    </lineage>
</organism>
<dbReference type="Proteomes" id="UP000698028">
    <property type="component" value="Unassembled WGS sequence"/>
</dbReference>
<feature type="compositionally biased region" description="Polar residues" evidence="1">
    <location>
        <begin position="614"/>
        <end position="628"/>
    </location>
</feature>
<accession>A0ABS6V477</accession>
<gene>
    <name evidence="2" type="ORF">KTQ36_03505</name>
</gene>
<sequence length="707" mass="78320">MSLSLMIAAAALQPYEAEITRDRLGIAHVVGETDADAVFGMIYAQAEDDFPRIERNYLENMGRLAEAEGEAALWSDLRQRLWIDEADLRARYEGSPDWLKALCEAWAAGLNQYLADHPEVTPKVLTRFEPWMPLAFSEGSIGADYTQVPLGPLKALYGDGREGDKVAALAKPREHQGSNGIAIAPKLTEDGRALLLINPHTTLFFRDVVHMQSGEGLDAYGAVTWGQFFIYQGFNPRLGWMHTTSGLDNVDFFAEHFVSDEEGGLAYRYGDEVRPITVRPVDIKVKTDAGMELRRFATLATHHGPVTRFEDGKFVATSLMLRPVKALEQSFLRTKARNLDEYIAVSERRANSSNNTILATADGQIAMLLPQYLPMKDGGYDHHEVVDGSDPDTDLGPDRPFDELPNVIDPASGYVFNVNDEPWAAAGPGTLDPAEWPDDVDRFGWNPRTSHALQLLEGSSGWSMQALRDAAYSPMQPAFDKLIMPLVEAWERLEDGETKQALEAPVVALEAWDHRWDADNDVQLLALTYLNEMTDRSRREAPGRYGYEASHAWFDEADDETRLEELRSAIARVTRDWGDWGVRWGDVNVYQRIDGAIEQDFDDDKPAIAVPFTPGSTGSLASANTTTPAGEKRRYNRHGNSFVAVVAFGDEGPEAWMVTAGGISNDPASPHFDDQADNHVEGNLQKVPLTGEQIAAEATASYRVSSD</sequence>
<dbReference type="InterPro" id="IPR014395">
    <property type="entry name" value="Pen/GL7ACA/AHL_acylase"/>
</dbReference>
<protein>
    <submittedName>
        <fullName evidence="2">Penicillin acylase family protein</fullName>
    </submittedName>
</protein>
<dbReference type="PANTHER" id="PTHR34218:SF3">
    <property type="entry name" value="ACYL-HOMOSERINE LACTONE ACYLASE PVDQ"/>
    <property type="match status" value="1"/>
</dbReference>
<dbReference type="RefSeq" id="WP_218632360.1">
    <property type="nucleotide sequence ID" value="NZ_JAHVAH010000001.1"/>
</dbReference>
<dbReference type="PIRSF" id="PIRSF001227">
    <property type="entry name" value="Pen_acylase"/>
    <property type="match status" value="1"/>
</dbReference>
<evidence type="ECO:0000313" key="3">
    <source>
        <dbReference type="Proteomes" id="UP000698028"/>
    </source>
</evidence>
<feature type="region of interest" description="Disordered" evidence="1">
    <location>
        <begin position="611"/>
        <end position="634"/>
    </location>
</feature>
<dbReference type="PANTHER" id="PTHR34218">
    <property type="entry name" value="PEPTIDASE S45 PENICILLIN AMIDASE"/>
    <property type="match status" value="1"/>
</dbReference>
<comment type="caution">
    <text evidence="2">The sequence shown here is derived from an EMBL/GenBank/DDBJ whole genome shotgun (WGS) entry which is preliminary data.</text>
</comment>
<proteinExistence type="predicted"/>
<keyword evidence="3" id="KW-1185">Reference proteome</keyword>
<evidence type="ECO:0000256" key="1">
    <source>
        <dbReference type="SAM" id="MobiDB-lite"/>
    </source>
</evidence>
<dbReference type="Pfam" id="PF01804">
    <property type="entry name" value="Penicil_amidase"/>
    <property type="match status" value="1"/>
</dbReference>
<dbReference type="EMBL" id="JAHVAH010000001">
    <property type="protein sequence ID" value="MBW0144358.1"/>
    <property type="molecule type" value="Genomic_DNA"/>
</dbReference>
<reference evidence="2 3" key="1">
    <citation type="submission" date="2021-07" db="EMBL/GenBank/DDBJ databases">
        <title>The draft genome sequence of Sphingomicrobium sp. B8.</title>
        <authorList>
            <person name="Mu L."/>
        </authorList>
    </citation>
    <scope>NUCLEOTIDE SEQUENCE [LARGE SCALE GENOMIC DNA]</scope>
    <source>
        <strain evidence="2 3">B8</strain>
    </source>
</reference>
<evidence type="ECO:0000313" key="2">
    <source>
        <dbReference type="EMBL" id="MBW0144358.1"/>
    </source>
</evidence>